<dbReference type="PANTHER" id="PTHR45266:SF3">
    <property type="entry name" value="OXALOACETATE DECARBOXYLASE ALPHA CHAIN"/>
    <property type="match status" value="1"/>
</dbReference>
<name>A0A173ZLC6_9FIRM</name>
<evidence type="ECO:0000256" key="1">
    <source>
        <dbReference type="ARBA" id="ARBA00023267"/>
    </source>
</evidence>
<evidence type="ECO:0000313" key="4">
    <source>
        <dbReference type="Proteomes" id="UP000095706"/>
    </source>
</evidence>
<dbReference type="PANTHER" id="PTHR45266">
    <property type="entry name" value="OXALOACETATE DECARBOXYLASE ALPHA CHAIN"/>
    <property type="match status" value="1"/>
</dbReference>
<dbReference type="FunFam" id="2.40.50.100:FF:000003">
    <property type="entry name" value="Acetyl-CoA carboxylase biotin carboxyl carrier protein"/>
    <property type="match status" value="1"/>
</dbReference>
<proteinExistence type="predicted"/>
<organism evidence="3 4">
    <name type="scientific">Fusicatenibacter saccharivorans</name>
    <dbReference type="NCBI Taxonomy" id="1150298"/>
    <lineage>
        <taxon>Bacteria</taxon>
        <taxon>Bacillati</taxon>
        <taxon>Bacillota</taxon>
        <taxon>Clostridia</taxon>
        <taxon>Lachnospirales</taxon>
        <taxon>Lachnospiraceae</taxon>
        <taxon>Fusicatenibacter</taxon>
    </lineage>
</organism>
<dbReference type="AlphaFoldDB" id="A0A173ZLC6"/>
<dbReference type="Pfam" id="PF00364">
    <property type="entry name" value="Biotin_lipoyl"/>
    <property type="match status" value="1"/>
</dbReference>
<dbReference type="InterPro" id="IPR050709">
    <property type="entry name" value="Biotin_Carboxyl_Carrier/Decarb"/>
</dbReference>
<keyword evidence="1" id="KW-0092">Biotin</keyword>
<feature type="domain" description="Lipoyl-binding" evidence="2">
    <location>
        <begin position="48"/>
        <end position="125"/>
    </location>
</feature>
<dbReference type="Proteomes" id="UP000095706">
    <property type="component" value="Unassembled WGS sequence"/>
</dbReference>
<dbReference type="CDD" id="cd06850">
    <property type="entry name" value="biotinyl_domain"/>
    <property type="match status" value="1"/>
</dbReference>
<dbReference type="InterPro" id="IPR000089">
    <property type="entry name" value="Biotin_lipoyl"/>
</dbReference>
<accession>A0A173ZLC6</accession>
<dbReference type="EC" id="4.1.1.70" evidence="3"/>
<keyword evidence="3" id="KW-0456">Lyase</keyword>
<sequence length="125" mass="12157">MKNYTITVNGNVYNVTVEEGTTAGAAPVVSAAKAAPAPKAAPEAPKAAAPAGAAGSVEVTASVPGKICKIEANVGAAVKAGDTVLVLEAMKMEIPVVAPQDGTVATINVAVGDAVESGDVLATMN</sequence>
<dbReference type="EMBL" id="CYYV01000003">
    <property type="protein sequence ID" value="CUN76430.1"/>
    <property type="molecule type" value="Genomic_DNA"/>
</dbReference>
<gene>
    <name evidence="3" type="primary">gcdC</name>
    <name evidence="3" type="ORF">ERS852406_00638</name>
</gene>
<protein>
    <submittedName>
        <fullName evidence="3">Glutaconyl-CoA decarboxylase subunit gamma</fullName>
        <ecNumber evidence="3">4.1.1.70</ecNumber>
    </submittedName>
</protein>
<dbReference type="InterPro" id="IPR011053">
    <property type="entry name" value="Single_hybrid_motif"/>
</dbReference>
<dbReference type="Gene3D" id="2.40.50.100">
    <property type="match status" value="1"/>
</dbReference>
<dbReference type="PROSITE" id="PS00188">
    <property type="entry name" value="BIOTIN"/>
    <property type="match status" value="1"/>
</dbReference>
<dbReference type="InterPro" id="IPR001882">
    <property type="entry name" value="Biotin_BS"/>
</dbReference>
<dbReference type="GO" id="GO:0016829">
    <property type="term" value="F:lyase activity"/>
    <property type="evidence" value="ECO:0007669"/>
    <property type="project" value="UniProtKB-KW"/>
</dbReference>
<evidence type="ECO:0000259" key="2">
    <source>
        <dbReference type="PROSITE" id="PS50968"/>
    </source>
</evidence>
<dbReference type="PROSITE" id="PS50968">
    <property type="entry name" value="BIOTINYL_LIPOYL"/>
    <property type="match status" value="1"/>
</dbReference>
<evidence type="ECO:0000313" key="3">
    <source>
        <dbReference type="EMBL" id="CUN76430.1"/>
    </source>
</evidence>
<dbReference type="RefSeq" id="WP_055226384.1">
    <property type="nucleotide sequence ID" value="NZ_CAXSRP010000001.1"/>
</dbReference>
<reference evidence="3 4" key="1">
    <citation type="submission" date="2015-09" db="EMBL/GenBank/DDBJ databases">
        <authorList>
            <consortium name="Pathogen Informatics"/>
        </authorList>
    </citation>
    <scope>NUCLEOTIDE SEQUENCE [LARGE SCALE GENOMIC DNA]</scope>
    <source>
        <strain evidence="3 4">2789STDY5608849</strain>
    </source>
</reference>
<dbReference type="SUPFAM" id="SSF51230">
    <property type="entry name" value="Single hybrid motif"/>
    <property type="match status" value="1"/>
</dbReference>